<dbReference type="RefSeq" id="WP_183349660.1">
    <property type="nucleotide sequence ID" value="NZ_JACHEO010000006.1"/>
</dbReference>
<keyword evidence="12" id="KW-0413">Isomerase</keyword>
<keyword evidence="3 10" id="KW-0812">Transmembrane</keyword>
<proteinExistence type="inferred from homology"/>
<evidence type="ECO:0000256" key="9">
    <source>
        <dbReference type="ARBA" id="ARBA00023284"/>
    </source>
</evidence>
<feature type="domain" description="Vitamin K epoxide reductase" evidence="11">
    <location>
        <begin position="43"/>
        <end position="184"/>
    </location>
</feature>
<dbReference type="SUPFAM" id="SSF52833">
    <property type="entry name" value="Thioredoxin-like"/>
    <property type="match status" value="1"/>
</dbReference>
<keyword evidence="6" id="KW-0560">Oxidoreductase</keyword>
<dbReference type="InterPro" id="IPR038354">
    <property type="entry name" value="VKOR_sf"/>
</dbReference>
<evidence type="ECO:0000256" key="8">
    <source>
        <dbReference type="ARBA" id="ARBA00023157"/>
    </source>
</evidence>
<feature type="transmembrane region" description="Helical" evidence="10">
    <location>
        <begin position="99"/>
        <end position="121"/>
    </location>
</feature>
<feature type="transmembrane region" description="Helical" evidence="10">
    <location>
        <begin position="159"/>
        <end position="181"/>
    </location>
</feature>
<comment type="caution">
    <text evidence="12">The sequence shown here is derived from an EMBL/GenBank/DDBJ whole genome shotgun (WGS) entry which is preliminary data.</text>
</comment>
<dbReference type="InterPro" id="IPR036249">
    <property type="entry name" value="Thioredoxin-like_sf"/>
</dbReference>
<sequence>MFIPRWQVEWQSIDHNQSQISITPASTGMNPVIHQGTGKTLPYRYYAIPVFILLLLGLADTGYLIYSHYRNYTDISFSSFCALTKAINCDTVSQSPWSILLGLPLAIWGLFSYLLYLIIFLAASRRTKGSESLWHLLFLLGLLYSIASIYLGYVSATKVKAYCLLCLASYGISFSLCYYAWIIRRRFCADSFWRGVKQGTNYLLNSWTLTGSILCLVATLFFLKANLPRYWEYTLPPPSKTAAQGLTAEGNPWIGAEDGEITIHEYMDYLCFQCRKMHLFLRRLIAEHPGKIKLIHHHYPMDHEFNPIVVPEPFHAGAGKMAMIAIYAASKGKFWEMNDELYTIAQGKESFDTRTLGEKTDFTAGELAAASQHPQIREVLLYDIRQGMKLGITGTPSYVIDGKVYEGSMPGEILQKIMK</sequence>
<evidence type="ECO:0000313" key="12">
    <source>
        <dbReference type="EMBL" id="MBB5347679.1"/>
    </source>
</evidence>
<evidence type="ECO:0000256" key="6">
    <source>
        <dbReference type="ARBA" id="ARBA00023002"/>
    </source>
</evidence>
<gene>
    <name evidence="12" type="ORF">HNQ81_001403</name>
</gene>
<evidence type="ECO:0000256" key="4">
    <source>
        <dbReference type="ARBA" id="ARBA00022719"/>
    </source>
</evidence>
<accession>A0A840V1T8</accession>
<evidence type="ECO:0000313" key="13">
    <source>
        <dbReference type="Proteomes" id="UP000539642"/>
    </source>
</evidence>
<evidence type="ECO:0000256" key="2">
    <source>
        <dbReference type="ARBA" id="ARBA00006214"/>
    </source>
</evidence>
<dbReference type="Pfam" id="PF13462">
    <property type="entry name" value="Thioredoxin_4"/>
    <property type="match status" value="1"/>
</dbReference>
<evidence type="ECO:0000259" key="11">
    <source>
        <dbReference type="SMART" id="SM00756"/>
    </source>
</evidence>
<feature type="transmembrane region" description="Helical" evidence="10">
    <location>
        <begin position="45"/>
        <end position="66"/>
    </location>
</feature>
<dbReference type="Gene3D" id="1.20.1440.130">
    <property type="entry name" value="VKOR domain"/>
    <property type="match status" value="1"/>
</dbReference>
<evidence type="ECO:0000256" key="5">
    <source>
        <dbReference type="ARBA" id="ARBA00022989"/>
    </source>
</evidence>
<dbReference type="Proteomes" id="UP000539642">
    <property type="component" value="Unassembled WGS sequence"/>
</dbReference>
<dbReference type="AlphaFoldDB" id="A0A840V1T8"/>
<keyword evidence="13" id="KW-1185">Reference proteome</keyword>
<keyword evidence="9" id="KW-0676">Redox-active center</keyword>
<name>A0A840V1T8_9BACT</name>
<organism evidence="12 13">
    <name type="scientific">Desulfoprunum benzoelyticum</name>
    <dbReference type="NCBI Taxonomy" id="1506996"/>
    <lineage>
        <taxon>Bacteria</taxon>
        <taxon>Pseudomonadati</taxon>
        <taxon>Thermodesulfobacteriota</taxon>
        <taxon>Desulfobulbia</taxon>
        <taxon>Desulfobulbales</taxon>
        <taxon>Desulfobulbaceae</taxon>
        <taxon>Desulfoprunum</taxon>
    </lineage>
</organism>
<dbReference type="CDD" id="cd12920">
    <property type="entry name" value="VKOR_3"/>
    <property type="match status" value="1"/>
</dbReference>
<evidence type="ECO:0000256" key="7">
    <source>
        <dbReference type="ARBA" id="ARBA00023136"/>
    </source>
</evidence>
<dbReference type="SMART" id="SM00756">
    <property type="entry name" value="VKc"/>
    <property type="match status" value="1"/>
</dbReference>
<feature type="transmembrane region" description="Helical" evidence="10">
    <location>
        <begin position="202"/>
        <end position="223"/>
    </location>
</feature>
<dbReference type="GO" id="GO:0048038">
    <property type="term" value="F:quinone binding"/>
    <property type="evidence" value="ECO:0007669"/>
    <property type="project" value="UniProtKB-KW"/>
</dbReference>
<keyword evidence="8" id="KW-1015">Disulfide bond</keyword>
<dbReference type="Gene3D" id="3.40.30.10">
    <property type="entry name" value="Glutaredoxin"/>
    <property type="match status" value="1"/>
</dbReference>
<dbReference type="InterPro" id="IPR012932">
    <property type="entry name" value="VKOR"/>
</dbReference>
<comment type="subcellular location">
    <subcellularLocation>
        <location evidence="1">Membrane</location>
        <topology evidence="1">Multi-pass membrane protein</topology>
    </subcellularLocation>
</comment>
<dbReference type="PANTHER" id="PTHR34573:SF1">
    <property type="entry name" value="VITAMIN K EPOXIDE REDUCTASE DOMAIN-CONTAINING PROTEIN"/>
    <property type="match status" value="1"/>
</dbReference>
<dbReference type="EMBL" id="JACHEO010000006">
    <property type="protein sequence ID" value="MBB5347679.1"/>
    <property type="molecule type" value="Genomic_DNA"/>
</dbReference>
<evidence type="ECO:0000256" key="3">
    <source>
        <dbReference type="ARBA" id="ARBA00022692"/>
    </source>
</evidence>
<dbReference type="InterPro" id="IPR012336">
    <property type="entry name" value="Thioredoxin-like_fold"/>
</dbReference>
<keyword evidence="7 10" id="KW-0472">Membrane</keyword>
<keyword evidence="4" id="KW-0874">Quinone</keyword>
<protein>
    <submittedName>
        <fullName evidence="12">Putative membrane protein/protein-disulfide isomerase</fullName>
    </submittedName>
</protein>
<comment type="similarity">
    <text evidence="2">Belongs to the VKOR family.</text>
</comment>
<dbReference type="PANTHER" id="PTHR34573">
    <property type="entry name" value="VKC DOMAIN-CONTAINING PROTEIN"/>
    <property type="match status" value="1"/>
</dbReference>
<feature type="transmembrane region" description="Helical" evidence="10">
    <location>
        <begin position="133"/>
        <end position="153"/>
    </location>
</feature>
<evidence type="ECO:0000256" key="10">
    <source>
        <dbReference type="SAM" id="Phobius"/>
    </source>
</evidence>
<dbReference type="GO" id="GO:0016491">
    <property type="term" value="F:oxidoreductase activity"/>
    <property type="evidence" value="ECO:0007669"/>
    <property type="project" value="UniProtKB-KW"/>
</dbReference>
<dbReference type="Pfam" id="PF07884">
    <property type="entry name" value="VKOR"/>
    <property type="match status" value="1"/>
</dbReference>
<dbReference type="GO" id="GO:0016020">
    <property type="term" value="C:membrane"/>
    <property type="evidence" value="ECO:0007669"/>
    <property type="project" value="UniProtKB-SubCell"/>
</dbReference>
<evidence type="ECO:0000256" key="1">
    <source>
        <dbReference type="ARBA" id="ARBA00004141"/>
    </source>
</evidence>
<keyword evidence="5 10" id="KW-1133">Transmembrane helix</keyword>
<reference evidence="12 13" key="1">
    <citation type="submission" date="2020-08" db="EMBL/GenBank/DDBJ databases">
        <title>Genomic Encyclopedia of Type Strains, Phase IV (KMG-IV): sequencing the most valuable type-strain genomes for metagenomic binning, comparative biology and taxonomic classification.</title>
        <authorList>
            <person name="Goeker M."/>
        </authorList>
    </citation>
    <scope>NUCLEOTIDE SEQUENCE [LARGE SCALE GENOMIC DNA]</scope>
    <source>
        <strain evidence="12 13">DSM 28570</strain>
    </source>
</reference>
<dbReference type="GO" id="GO:0016853">
    <property type="term" value="F:isomerase activity"/>
    <property type="evidence" value="ECO:0007669"/>
    <property type="project" value="UniProtKB-KW"/>
</dbReference>